<comment type="caution">
    <text evidence="2">The sequence shown here is derived from an EMBL/GenBank/DDBJ whole genome shotgun (WGS) entry which is preliminary data.</text>
</comment>
<evidence type="ECO:0008006" key="4">
    <source>
        <dbReference type="Google" id="ProtNLM"/>
    </source>
</evidence>
<keyword evidence="1" id="KW-0732">Signal</keyword>
<evidence type="ECO:0000313" key="2">
    <source>
        <dbReference type="EMBL" id="KTR05011.1"/>
    </source>
</evidence>
<name>A0A175RNI5_9HYPH</name>
<gene>
    <name evidence="2" type="ORF">NS365_13365</name>
</gene>
<dbReference type="PROSITE" id="PS51257">
    <property type="entry name" value="PROKAR_LIPOPROTEIN"/>
    <property type="match status" value="1"/>
</dbReference>
<dbReference type="Proteomes" id="UP000078529">
    <property type="component" value="Unassembled WGS sequence"/>
</dbReference>
<dbReference type="RefSeq" id="WP_058600775.1">
    <property type="nucleotide sequence ID" value="NZ_LDQA01000028.1"/>
</dbReference>
<protein>
    <recommendedName>
        <fullName evidence="4">Lipoprotein</fullName>
    </recommendedName>
</protein>
<proteinExistence type="predicted"/>
<dbReference type="PATRIC" id="fig|401562.4.peg.2456"/>
<organism evidence="2 3">
    <name type="scientific">Aureimonas ureilytica</name>
    <dbReference type="NCBI Taxonomy" id="401562"/>
    <lineage>
        <taxon>Bacteria</taxon>
        <taxon>Pseudomonadati</taxon>
        <taxon>Pseudomonadota</taxon>
        <taxon>Alphaproteobacteria</taxon>
        <taxon>Hyphomicrobiales</taxon>
        <taxon>Aurantimonadaceae</taxon>
        <taxon>Aureimonas</taxon>
    </lineage>
</organism>
<evidence type="ECO:0000256" key="1">
    <source>
        <dbReference type="SAM" id="SignalP"/>
    </source>
</evidence>
<dbReference type="EMBL" id="LDQA01000028">
    <property type="protein sequence ID" value="KTR05011.1"/>
    <property type="molecule type" value="Genomic_DNA"/>
</dbReference>
<keyword evidence="3" id="KW-1185">Reference proteome</keyword>
<feature type="chain" id="PRO_5008042029" description="Lipoprotein" evidence="1">
    <location>
        <begin position="18"/>
        <end position="60"/>
    </location>
</feature>
<accession>A0A175RNI5</accession>
<reference evidence="2 3" key="1">
    <citation type="journal article" date="2016" name="Front. Microbiol.">
        <title>Genomic Resource of Rice Seed Associated Bacteria.</title>
        <authorList>
            <person name="Midha S."/>
            <person name="Bansal K."/>
            <person name="Sharma S."/>
            <person name="Kumar N."/>
            <person name="Patil P.P."/>
            <person name="Chaudhry V."/>
            <person name="Patil P.B."/>
        </authorList>
    </citation>
    <scope>NUCLEOTIDE SEQUENCE [LARGE SCALE GENOMIC DNA]</scope>
    <source>
        <strain evidence="2 3">NS365</strain>
    </source>
</reference>
<sequence>MLKNVAYIFIATLSACAMIDLASTALTAPTAEDRISALEKQVNDLRRCLHPAASYCSPDP</sequence>
<dbReference type="AlphaFoldDB" id="A0A175RNI5"/>
<evidence type="ECO:0000313" key="3">
    <source>
        <dbReference type="Proteomes" id="UP000078529"/>
    </source>
</evidence>
<feature type="signal peptide" evidence="1">
    <location>
        <begin position="1"/>
        <end position="17"/>
    </location>
</feature>